<dbReference type="GO" id="GO:0003824">
    <property type="term" value="F:catalytic activity"/>
    <property type="evidence" value="ECO:0007669"/>
    <property type="project" value="InterPro"/>
</dbReference>
<evidence type="ECO:0000313" key="3">
    <source>
        <dbReference type="Proteomes" id="UP000242792"/>
    </source>
</evidence>
<dbReference type="RefSeq" id="WP_080025324.1">
    <property type="nucleotide sequence ID" value="NZ_CP020121.1"/>
</dbReference>
<dbReference type="PRINTS" id="PR00111">
    <property type="entry name" value="ABHYDROLASE"/>
</dbReference>
<dbReference type="AlphaFoldDB" id="A0A1V0BIB4"/>
<feature type="domain" description="AB hydrolase-1" evidence="1">
    <location>
        <begin position="65"/>
        <end position="181"/>
    </location>
</feature>
<protein>
    <recommendedName>
        <fullName evidence="1">AB hydrolase-1 domain-containing protein</fullName>
    </recommendedName>
</protein>
<sequence>MHASTTPSTLPWADSPEAIAAIAAGQQQSLEVLHWQASATRLTHPHAGGHTTVHHWAAVQPNGLPPLVLFHGGSGSWTHWVRSIGPLLEAGHDVWAVDLPGFGDSDVPPGVSDADGMLPVLADLLQTLSPLQAVRLLGFSFGGMTAGMLTANYPHLVEQLVLVGAPGIGLRSKQPFRLKGWRHLQDPREQLLHHIYNLGALMLHDSSCIDRDTVALHVANVRRDRLPRRRISSTDILLHALAQVQCPVAAIYGAFDALYPDDLDTVAALMGDHAAQWQGMQRIAGAGHWVQYEQPHAFHAALLPLLAKAC</sequence>
<evidence type="ECO:0000313" key="2">
    <source>
        <dbReference type="EMBL" id="AQZ99670.1"/>
    </source>
</evidence>
<dbReference type="Pfam" id="PF00561">
    <property type="entry name" value="Abhydrolase_1"/>
    <property type="match status" value="1"/>
</dbReference>
<dbReference type="InterPro" id="IPR000073">
    <property type="entry name" value="AB_hydrolase_1"/>
</dbReference>
<dbReference type="EMBL" id="CP020121">
    <property type="protein sequence ID" value="AQZ99670.1"/>
    <property type="molecule type" value="Genomic_DNA"/>
</dbReference>
<dbReference type="GeneID" id="83037903"/>
<reference evidence="2 3" key="1">
    <citation type="submission" date="2017-03" db="EMBL/GenBank/DDBJ databases">
        <title>Rapid Whole Genome Sequencing of Comamonas kerstersii Causing Continuous ambulatory Peritoneal Dialysis-Associated Peritonitis.</title>
        <authorList>
            <person name="Zheng B."/>
        </authorList>
    </citation>
    <scope>NUCLEOTIDE SEQUENCE [LARGE SCALE GENOMIC DNA]</scope>
    <source>
        <strain evidence="2 3">8943</strain>
    </source>
</reference>
<dbReference type="InterPro" id="IPR029058">
    <property type="entry name" value="AB_hydrolase_fold"/>
</dbReference>
<dbReference type="SUPFAM" id="SSF53474">
    <property type="entry name" value="alpha/beta-Hydrolases"/>
    <property type="match status" value="1"/>
</dbReference>
<dbReference type="PRINTS" id="PR00412">
    <property type="entry name" value="EPOXHYDRLASE"/>
</dbReference>
<accession>A0A1V0BIB4</accession>
<dbReference type="Gene3D" id="3.40.50.1820">
    <property type="entry name" value="alpha/beta hydrolase"/>
    <property type="match status" value="1"/>
</dbReference>
<organism evidence="2 3">
    <name type="scientific">Comamonas kerstersii</name>
    <dbReference type="NCBI Taxonomy" id="225992"/>
    <lineage>
        <taxon>Bacteria</taxon>
        <taxon>Pseudomonadati</taxon>
        <taxon>Pseudomonadota</taxon>
        <taxon>Betaproteobacteria</taxon>
        <taxon>Burkholderiales</taxon>
        <taxon>Comamonadaceae</taxon>
        <taxon>Comamonas</taxon>
    </lineage>
</organism>
<proteinExistence type="predicted"/>
<dbReference type="InterPro" id="IPR000639">
    <property type="entry name" value="Epox_hydrolase-like"/>
</dbReference>
<gene>
    <name evidence="2" type="ORF">B5M06_01055</name>
</gene>
<dbReference type="KEGG" id="cke:B5M06_01055"/>
<dbReference type="OrthoDB" id="8562572at2"/>
<dbReference type="PANTHER" id="PTHR46438:SF11">
    <property type="entry name" value="LIPASE-RELATED"/>
    <property type="match status" value="1"/>
</dbReference>
<name>A0A1V0BIB4_9BURK</name>
<dbReference type="PANTHER" id="PTHR46438">
    <property type="entry name" value="ALPHA/BETA-HYDROLASES SUPERFAMILY PROTEIN"/>
    <property type="match status" value="1"/>
</dbReference>
<evidence type="ECO:0000259" key="1">
    <source>
        <dbReference type="Pfam" id="PF00561"/>
    </source>
</evidence>
<dbReference type="Proteomes" id="UP000242792">
    <property type="component" value="Chromosome"/>
</dbReference>